<organism evidence="9 10">
    <name type="scientific">Acetitomaculum ruminis DSM 5522</name>
    <dbReference type="NCBI Taxonomy" id="1120918"/>
    <lineage>
        <taxon>Bacteria</taxon>
        <taxon>Bacillati</taxon>
        <taxon>Bacillota</taxon>
        <taxon>Clostridia</taxon>
        <taxon>Lachnospirales</taxon>
        <taxon>Lachnospiraceae</taxon>
        <taxon>Acetitomaculum</taxon>
    </lineage>
</organism>
<evidence type="ECO:0000256" key="6">
    <source>
        <dbReference type="ARBA" id="ARBA00023136"/>
    </source>
</evidence>
<evidence type="ECO:0000313" key="10">
    <source>
        <dbReference type="Proteomes" id="UP000198838"/>
    </source>
</evidence>
<feature type="transmembrane region" description="Helical" evidence="7">
    <location>
        <begin position="261"/>
        <end position="278"/>
    </location>
</feature>
<dbReference type="PANTHER" id="PTHR40074:SF2">
    <property type="entry name" value="O-ACETYLTRANSFERASE WECH"/>
    <property type="match status" value="1"/>
</dbReference>
<feature type="transmembrane region" description="Helical" evidence="7">
    <location>
        <begin position="120"/>
        <end position="146"/>
    </location>
</feature>
<keyword evidence="4 7" id="KW-0812">Transmembrane</keyword>
<evidence type="ECO:0000313" key="9">
    <source>
        <dbReference type="EMBL" id="SFB29954.1"/>
    </source>
</evidence>
<feature type="transmembrane region" description="Helical" evidence="7">
    <location>
        <begin position="229"/>
        <end position="249"/>
    </location>
</feature>
<dbReference type="PANTHER" id="PTHR40074">
    <property type="entry name" value="O-ACETYLTRANSFERASE WECH"/>
    <property type="match status" value="1"/>
</dbReference>
<proteinExistence type="inferred from homology"/>
<feature type="transmembrane region" description="Helical" evidence="7">
    <location>
        <begin position="190"/>
        <end position="208"/>
    </location>
</feature>
<dbReference type="GO" id="GO:0016787">
    <property type="term" value="F:hydrolase activity"/>
    <property type="evidence" value="ECO:0007669"/>
    <property type="project" value="UniProtKB-KW"/>
</dbReference>
<sequence>MKNKKERIYSYDTFRLIAAFCVVALHFPMRNRFGDELSVLARIGVPFFFLISGYFHFNHKELDYKKIIKELLKIIKYLIICNTVYFLYTLNKTAHLYHGKEDAYFLAAKRIILKLLNLRFLFFNFGLAGHLWYLRAMLILVIVFALVKKFHLEKLVLFTIPVIMIIDYSMGQYAPLIWGHPISWRLIEPIEKFLGVGYCYFFIGYFLHRFFEDSDLYKKLRDKIRGKEYLLIGFIFLFTAFNVFEAKYLLSMGIKLRPLNYIGTFFLVLSIFIFLSFFPNLGGGKYPFSKIGKECAEHIYFWHVIYGKILGKIIRHTPYYSFFAKYRTILIYLSLLIIILIIVSIKSLIVNKIKAKKESETLTN</sequence>
<gene>
    <name evidence="9" type="ORF">SAMN05216249_11831</name>
</gene>
<dbReference type="InterPro" id="IPR002656">
    <property type="entry name" value="Acyl_transf_3_dom"/>
</dbReference>
<dbReference type="GO" id="GO:0005886">
    <property type="term" value="C:plasma membrane"/>
    <property type="evidence" value="ECO:0007669"/>
    <property type="project" value="UniProtKB-SubCell"/>
</dbReference>
<dbReference type="Proteomes" id="UP000198838">
    <property type="component" value="Unassembled WGS sequence"/>
</dbReference>
<feature type="transmembrane region" description="Helical" evidence="7">
    <location>
        <begin position="71"/>
        <end position="88"/>
    </location>
</feature>
<dbReference type="OrthoDB" id="9810469at2"/>
<feature type="transmembrane region" description="Helical" evidence="7">
    <location>
        <begin position="329"/>
        <end position="349"/>
    </location>
</feature>
<feature type="transmembrane region" description="Helical" evidence="7">
    <location>
        <begin position="39"/>
        <end position="59"/>
    </location>
</feature>
<feature type="domain" description="Acyltransferase 3" evidence="8">
    <location>
        <begin position="8"/>
        <end position="344"/>
    </location>
</feature>
<evidence type="ECO:0000259" key="8">
    <source>
        <dbReference type="Pfam" id="PF01757"/>
    </source>
</evidence>
<keyword evidence="10" id="KW-1185">Reference proteome</keyword>
<comment type="subcellular location">
    <subcellularLocation>
        <location evidence="1">Cell membrane</location>
        <topology evidence="1">Multi-pass membrane protein</topology>
    </subcellularLocation>
</comment>
<evidence type="ECO:0000256" key="7">
    <source>
        <dbReference type="SAM" id="Phobius"/>
    </source>
</evidence>
<keyword evidence="9" id="KW-0378">Hydrolase</keyword>
<accession>A0A1I0ZW10</accession>
<feature type="transmembrane region" description="Helical" evidence="7">
    <location>
        <begin position="155"/>
        <end position="178"/>
    </location>
</feature>
<dbReference type="GO" id="GO:0009246">
    <property type="term" value="P:enterobacterial common antigen biosynthetic process"/>
    <property type="evidence" value="ECO:0007669"/>
    <property type="project" value="TreeGrafter"/>
</dbReference>
<dbReference type="RefSeq" id="WP_092873833.1">
    <property type="nucleotide sequence ID" value="NZ_FOJY01000018.1"/>
</dbReference>
<evidence type="ECO:0000256" key="1">
    <source>
        <dbReference type="ARBA" id="ARBA00004651"/>
    </source>
</evidence>
<evidence type="ECO:0000256" key="3">
    <source>
        <dbReference type="ARBA" id="ARBA00022475"/>
    </source>
</evidence>
<keyword evidence="6 7" id="KW-0472">Membrane</keyword>
<dbReference type="Pfam" id="PF01757">
    <property type="entry name" value="Acyl_transf_3"/>
    <property type="match status" value="1"/>
</dbReference>
<evidence type="ECO:0000256" key="5">
    <source>
        <dbReference type="ARBA" id="ARBA00022989"/>
    </source>
</evidence>
<dbReference type="EMBL" id="FOJY01000018">
    <property type="protein sequence ID" value="SFB29954.1"/>
    <property type="molecule type" value="Genomic_DNA"/>
</dbReference>
<name>A0A1I0ZW10_9FIRM</name>
<reference evidence="9 10" key="1">
    <citation type="submission" date="2016-10" db="EMBL/GenBank/DDBJ databases">
        <authorList>
            <person name="de Groot N.N."/>
        </authorList>
    </citation>
    <scope>NUCLEOTIDE SEQUENCE [LARGE SCALE GENOMIC DNA]</scope>
    <source>
        <strain evidence="9 10">DSM 5522</strain>
    </source>
</reference>
<comment type="similarity">
    <text evidence="2">Belongs to the acyltransferase 3 family.</text>
</comment>
<dbReference type="STRING" id="1120918.SAMN05216249_11831"/>
<dbReference type="AlphaFoldDB" id="A0A1I0ZW10"/>
<keyword evidence="5 7" id="KW-1133">Transmembrane helix</keyword>
<keyword evidence="9" id="KW-0012">Acyltransferase</keyword>
<keyword evidence="3" id="KW-1003">Cell membrane</keyword>
<evidence type="ECO:0000256" key="4">
    <source>
        <dbReference type="ARBA" id="ARBA00022692"/>
    </source>
</evidence>
<evidence type="ECO:0000256" key="2">
    <source>
        <dbReference type="ARBA" id="ARBA00007400"/>
    </source>
</evidence>
<keyword evidence="9" id="KW-0808">Transferase</keyword>
<dbReference type="GO" id="GO:0016413">
    <property type="term" value="F:O-acetyltransferase activity"/>
    <property type="evidence" value="ECO:0007669"/>
    <property type="project" value="TreeGrafter"/>
</dbReference>
<protein>
    <submittedName>
        <fullName evidence="9">Peptidoglycan/LPS O-acetylase OafA/YrhL, contains acyltransferase and SGNH-hydrolase domains</fullName>
    </submittedName>
</protein>
<feature type="transmembrane region" description="Helical" evidence="7">
    <location>
        <begin position="9"/>
        <end position="27"/>
    </location>
</feature>